<proteinExistence type="predicted"/>
<dbReference type="AlphaFoldDB" id="A0A9X0CSD7"/>
<protein>
    <submittedName>
        <fullName evidence="2">Uncharacterized protein</fullName>
    </submittedName>
</protein>
<accession>A0A9X0CSD7</accession>
<reference evidence="2" key="1">
    <citation type="submission" date="2023-01" db="EMBL/GenBank/DDBJ databases">
        <title>Genome assembly of the deep-sea coral Lophelia pertusa.</title>
        <authorList>
            <person name="Herrera S."/>
            <person name="Cordes E."/>
        </authorList>
    </citation>
    <scope>NUCLEOTIDE SEQUENCE</scope>
    <source>
        <strain evidence="2">USNM1676648</strain>
        <tissue evidence="2">Polyp</tissue>
    </source>
</reference>
<keyword evidence="3" id="KW-1185">Reference proteome</keyword>
<evidence type="ECO:0000256" key="1">
    <source>
        <dbReference type="SAM" id="MobiDB-lite"/>
    </source>
</evidence>
<dbReference type="Proteomes" id="UP001163046">
    <property type="component" value="Unassembled WGS sequence"/>
</dbReference>
<sequence>MKPTKKQGFEAPGTFPDAWFVVEQKPSGNLQTWVQPALITNSIHVWNITTQCIIFTSTSSEYRRDSQDILTKPFSTSSQEHQQDYGNGIQGNTRKTRSLREGSQRCLAIREGRSFARDERLWFLHHAARLSFRV</sequence>
<evidence type="ECO:0000313" key="3">
    <source>
        <dbReference type="Proteomes" id="UP001163046"/>
    </source>
</evidence>
<feature type="region of interest" description="Disordered" evidence="1">
    <location>
        <begin position="74"/>
        <end position="101"/>
    </location>
</feature>
<name>A0A9X0CSD7_9CNID</name>
<evidence type="ECO:0000313" key="2">
    <source>
        <dbReference type="EMBL" id="KAJ7373935.1"/>
    </source>
</evidence>
<comment type="caution">
    <text evidence="2">The sequence shown here is derived from an EMBL/GenBank/DDBJ whole genome shotgun (WGS) entry which is preliminary data.</text>
</comment>
<dbReference type="EMBL" id="MU826829">
    <property type="protein sequence ID" value="KAJ7373935.1"/>
    <property type="molecule type" value="Genomic_DNA"/>
</dbReference>
<organism evidence="2 3">
    <name type="scientific">Desmophyllum pertusum</name>
    <dbReference type="NCBI Taxonomy" id="174260"/>
    <lineage>
        <taxon>Eukaryota</taxon>
        <taxon>Metazoa</taxon>
        <taxon>Cnidaria</taxon>
        <taxon>Anthozoa</taxon>
        <taxon>Hexacorallia</taxon>
        <taxon>Scleractinia</taxon>
        <taxon>Caryophylliina</taxon>
        <taxon>Caryophylliidae</taxon>
        <taxon>Desmophyllum</taxon>
    </lineage>
</organism>
<gene>
    <name evidence="2" type="ORF">OS493_009262</name>
</gene>